<dbReference type="InterPro" id="IPR052515">
    <property type="entry name" value="Gfo/Idh/MocA_Oxidoreductase"/>
</dbReference>
<evidence type="ECO:0000259" key="2">
    <source>
        <dbReference type="Pfam" id="PF02894"/>
    </source>
</evidence>
<dbReference type="PANTHER" id="PTHR43249:SF1">
    <property type="entry name" value="D-GLUCOSIDE 3-DEHYDROGENASE"/>
    <property type="match status" value="1"/>
</dbReference>
<dbReference type="Proteomes" id="UP000228711">
    <property type="component" value="Unassembled WGS sequence"/>
</dbReference>
<feature type="domain" description="Gfo/Idh/MocA-like oxidoreductase N-terminal" evidence="1">
    <location>
        <begin position="7"/>
        <end position="131"/>
    </location>
</feature>
<dbReference type="InterPro" id="IPR004104">
    <property type="entry name" value="Gfo/Idh/MocA-like_OxRdtase_C"/>
</dbReference>
<organism evidence="3 4">
    <name type="scientific">Candidatus Kerfeldbacteria bacterium CG08_land_8_20_14_0_20_42_7</name>
    <dbReference type="NCBI Taxonomy" id="2014245"/>
    <lineage>
        <taxon>Bacteria</taxon>
        <taxon>Candidatus Kerfeldiibacteriota</taxon>
    </lineage>
</organism>
<dbReference type="InterPro" id="IPR036291">
    <property type="entry name" value="NAD(P)-bd_dom_sf"/>
</dbReference>
<proteinExistence type="predicted"/>
<comment type="caution">
    <text evidence="3">The sequence shown here is derived from an EMBL/GenBank/DDBJ whole genome shotgun (WGS) entry which is preliminary data.</text>
</comment>
<sequence>MAPKPQNFALTGVAGYIAPRHLKAIKDTGNNLVAALDPHDSVGILDSYFPEAKFFTEFERFERHADKLRREDNGKEINYVTICTPNYLHDSHIRFALRMGANAICEKPLVLNPWNVDALQEIEKETQNKVFTILQLRVHEKLVALKEKIENEKTKKHQIVMTYVTSRGAWYLQSWKGVQEKSGGLATNIGVHFFDMLIW</sequence>
<evidence type="ECO:0000313" key="3">
    <source>
        <dbReference type="EMBL" id="PIS41510.1"/>
    </source>
</evidence>
<name>A0A2H0YSS2_9BACT</name>
<feature type="non-terminal residue" evidence="3">
    <location>
        <position position="199"/>
    </location>
</feature>
<gene>
    <name evidence="3" type="ORF">COT25_02715</name>
</gene>
<reference evidence="4" key="1">
    <citation type="submission" date="2017-09" db="EMBL/GenBank/DDBJ databases">
        <title>Depth-based differentiation of microbial function through sediment-hosted aquifers and enrichment of novel symbionts in the deep terrestrial subsurface.</title>
        <authorList>
            <person name="Probst A.J."/>
            <person name="Ladd B."/>
            <person name="Jarett J.K."/>
            <person name="Geller-Mcgrath D.E."/>
            <person name="Sieber C.M.K."/>
            <person name="Emerson J.B."/>
            <person name="Anantharaman K."/>
            <person name="Thomas B.C."/>
            <person name="Malmstrom R."/>
            <person name="Stieglmeier M."/>
            <person name="Klingl A."/>
            <person name="Woyke T."/>
            <person name="Ryan C.M."/>
            <person name="Banfield J.F."/>
        </authorList>
    </citation>
    <scope>NUCLEOTIDE SEQUENCE [LARGE SCALE GENOMIC DNA]</scope>
</reference>
<feature type="domain" description="Gfo/Idh/MocA-like oxidoreductase C-terminal" evidence="2">
    <location>
        <begin position="162"/>
        <end position="199"/>
    </location>
</feature>
<dbReference type="SUPFAM" id="SSF51735">
    <property type="entry name" value="NAD(P)-binding Rossmann-fold domains"/>
    <property type="match status" value="1"/>
</dbReference>
<dbReference type="Gene3D" id="3.40.50.720">
    <property type="entry name" value="NAD(P)-binding Rossmann-like Domain"/>
    <property type="match status" value="1"/>
</dbReference>
<dbReference type="EMBL" id="PEXV01000090">
    <property type="protein sequence ID" value="PIS41510.1"/>
    <property type="molecule type" value="Genomic_DNA"/>
</dbReference>
<evidence type="ECO:0000313" key="4">
    <source>
        <dbReference type="Proteomes" id="UP000228711"/>
    </source>
</evidence>
<dbReference type="Pfam" id="PF02894">
    <property type="entry name" value="GFO_IDH_MocA_C"/>
    <property type="match status" value="1"/>
</dbReference>
<dbReference type="Pfam" id="PF01408">
    <property type="entry name" value="GFO_IDH_MocA"/>
    <property type="match status" value="1"/>
</dbReference>
<dbReference type="Gene3D" id="3.30.360.10">
    <property type="entry name" value="Dihydrodipicolinate Reductase, domain 2"/>
    <property type="match status" value="1"/>
</dbReference>
<dbReference type="AlphaFoldDB" id="A0A2H0YSS2"/>
<dbReference type="InterPro" id="IPR000683">
    <property type="entry name" value="Gfo/Idh/MocA-like_OxRdtase_N"/>
</dbReference>
<dbReference type="GO" id="GO:0000166">
    <property type="term" value="F:nucleotide binding"/>
    <property type="evidence" value="ECO:0007669"/>
    <property type="project" value="InterPro"/>
</dbReference>
<evidence type="ECO:0000259" key="1">
    <source>
        <dbReference type="Pfam" id="PF01408"/>
    </source>
</evidence>
<accession>A0A2H0YSS2</accession>
<dbReference type="PANTHER" id="PTHR43249">
    <property type="entry name" value="UDP-N-ACETYL-2-AMINO-2-DEOXY-D-GLUCURONATE OXIDASE"/>
    <property type="match status" value="1"/>
</dbReference>
<protein>
    <submittedName>
        <fullName evidence="3">Oxidoreductase</fullName>
    </submittedName>
</protein>